<keyword evidence="3" id="KW-1185">Reference proteome</keyword>
<sequence length="181" mass="19341">MRRRGRWGPLAACTPSQGVCRHTVLPSLPAATLVRPTDSSSDHISGDIRQSTKQPVSPEDLEPAPIVRTPLPLDTSVSHFTIFTIPDAYMFLVVGPTCFEHPVAARLKVGLVGMGMGASGQAKTPSKSLRSCLWYADEKLLGAFLCKPNHSRMASQELSFLAPSSTSSISKSGPSIRGVRG</sequence>
<feature type="region of interest" description="Disordered" evidence="1">
    <location>
        <begin position="31"/>
        <end position="63"/>
    </location>
</feature>
<dbReference type="EMBL" id="BKCP01007982">
    <property type="protein sequence ID" value="GER47656.1"/>
    <property type="molecule type" value="Genomic_DNA"/>
</dbReference>
<evidence type="ECO:0000313" key="3">
    <source>
        <dbReference type="Proteomes" id="UP000325081"/>
    </source>
</evidence>
<comment type="caution">
    <text evidence="2">The sequence shown here is derived from an EMBL/GenBank/DDBJ whole genome shotgun (WGS) entry which is preliminary data.</text>
</comment>
<organism evidence="2 3">
    <name type="scientific">Striga asiatica</name>
    <name type="common">Asiatic witchweed</name>
    <name type="synonym">Buchnera asiatica</name>
    <dbReference type="NCBI Taxonomy" id="4170"/>
    <lineage>
        <taxon>Eukaryota</taxon>
        <taxon>Viridiplantae</taxon>
        <taxon>Streptophyta</taxon>
        <taxon>Embryophyta</taxon>
        <taxon>Tracheophyta</taxon>
        <taxon>Spermatophyta</taxon>
        <taxon>Magnoliopsida</taxon>
        <taxon>eudicotyledons</taxon>
        <taxon>Gunneridae</taxon>
        <taxon>Pentapetalae</taxon>
        <taxon>asterids</taxon>
        <taxon>lamiids</taxon>
        <taxon>Lamiales</taxon>
        <taxon>Orobanchaceae</taxon>
        <taxon>Buchnereae</taxon>
        <taxon>Striga</taxon>
    </lineage>
</organism>
<evidence type="ECO:0000256" key="1">
    <source>
        <dbReference type="SAM" id="MobiDB-lite"/>
    </source>
</evidence>
<name>A0A5A7QRN3_STRAF</name>
<proteinExistence type="predicted"/>
<reference evidence="3" key="1">
    <citation type="journal article" date="2019" name="Curr. Biol.">
        <title>Genome Sequence of Striga asiatica Provides Insight into the Evolution of Plant Parasitism.</title>
        <authorList>
            <person name="Yoshida S."/>
            <person name="Kim S."/>
            <person name="Wafula E.K."/>
            <person name="Tanskanen J."/>
            <person name="Kim Y.M."/>
            <person name="Honaas L."/>
            <person name="Yang Z."/>
            <person name="Spallek T."/>
            <person name="Conn C.E."/>
            <person name="Ichihashi Y."/>
            <person name="Cheong K."/>
            <person name="Cui S."/>
            <person name="Der J.P."/>
            <person name="Gundlach H."/>
            <person name="Jiao Y."/>
            <person name="Hori C."/>
            <person name="Ishida J.K."/>
            <person name="Kasahara H."/>
            <person name="Kiba T."/>
            <person name="Kim M.S."/>
            <person name="Koo N."/>
            <person name="Laohavisit A."/>
            <person name="Lee Y.H."/>
            <person name="Lumba S."/>
            <person name="McCourt P."/>
            <person name="Mortimer J.C."/>
            <person name="Mutuku J.M."/>
            <person name="Nomura T."/>
            <person name="Sasaki-Sekimoto Y."/>
            <person name="Seto Y."/>
            <person name="Wang Y."/>
            <person name="Wakatake T."/>
            <person name="Sakakibara H."/>
            <person name="Demura T."/>
            <person name="Yamaguchi S."/>
            <person name="Yoneyama K."/>
            <person name="Manabe R.I."/>
            <person name="Nelson D.C."/>
            <person name="Schulman A.H."/>
            <person name="Timko M.P."/>
            <person name="dePamphilis C.W."/>
            <person name="Choi D."/>
            <person name="Shirasu K."/>
        </authorList>
    </citation>
    <scope>NUCLEOTIDE SEQUENCE [LARGE SCALE GENOMIC DNA]</scope>
    <source>
        <strain evidence="3">cv. UVA1</strain>
    </source>
</reference>
<dbReference type="Proteomes" id="UP000325081">
    <property type="component" value="Unassembled WGS sequence"/>
</dbReference>
<gene>
    <name evidence="2" type="ORF">STAS_24774</name>
</gene>
<accession>A0A5A7QRN3</accession>
<evidence type="ECO:0000313" key="2">
    <source>
        <dbReference type="EMBL" id="GER47656.1"/>
    </source>
</evidence>
<dbReference type="AlphaFoldDB" id="A0A5A7QRN3"/>
<protein>
    <submittedName>
        <fullName evidence="2">Uncharacterized protein</fullName>
    </submittedName>
</protein>